<organism evidence="8 9">
    <name type="scientific">Cyclospora cayetanensis</name>
    <dbReference type="NCBI Taxonomy" id="88456"/>
    <lineage>
        <taxon>Eukaryota</taxon>
        <taxon>Sar</taxon>
        <taxon>Alveolata</taxon>
        <taxon>Apicomplexa</taxon>
        <taxon>Conoidasida</taxon>
        <taxon>Coccidia</taxon>
        <taxon>Eucoccidiorida</taxon>
        <taxon>Eimeriorina</taxon>
        <taxon>Eimeriidae</taxon>
        <taxon>Cyclospora</taxon>
    </lineage>
</organism>
<dbReference type="PANTHER" id="PTHR14871:SF1">
    <property type="entry name" value="DYNEIN REGULATORY COMPLEX PROTEIN 9"/>
    <property type="match status" value="1"/>
</dbReference>
<keyword evidence="4" id="KW-0206">Cytoskeleton</keyword>
<evidence type="ECO:0000256" key="3">
    <source>
        <dbReference type="ARBA" id="ARBA00022490"/>
    </source>
</evidence>
<evidence type="ECO:0000256" key="5">
    <source>
        <dbReference type="ARBA" id="ARBA00023273"/>
    </source>
</evidence>
<keyword evidence="5" id="KW-0966">Cell projection</keyword>
<evidence type="ECO:0000313" key="8">
    <source>
        <dbReference type="Proteomes" id="UP000515125"/>
    </source>
</evidence>
<keyword evidence="8" id="KW-1185">Reference proteome</keyword>
<proteinExistence type="predicted"/>
<evidence type="ECO:0000256" key="1">
    <source>
        <dbReference type="ARBA" id="ARBA00004245"/>
    </source>
</evidence>
<name>A0A6P5WE83_9EIME</name>
<dbReference type="GO" id="GO:0031514">
    <property type="term" value="C:motile cilium"/>
    <property type="evidence" value="ECO:0007669"/>
    <property type="project" value="TreeGrafter"/>
</dbReference>
<dbReference type="GO" id="GO:0005737">
    <property type="term" value="C:cytoplasm"/>
    <property type="evidence" value="ECO:0007669"/>
    <property type="project" value="TreeGrafter"/>
</dbReference>
<keyword evidence="6" id="KW-0175">Coiled coil</keyword>
<dbReference type="PANTHER" id="PTHR14871">
    <property type="entry name" value="DYNEIN REGULATORY COMPLEX PROTEIN 9"/>
    <property type="match status" value="1"/>
</dbReference>
<dbReference type="GO" id="GO:0044782">
    <property type="term" value="P:cilium organization"/>
    <property type="evidence" value="ECO:0007669"/>
    <property type="project" value="TreeGrafter"/>
</dbReference>
<dbReference type="RefSeq" id="XP_022593335.2">
    <property type="nucleotide sequence ID" value="XM_022732519.2"/>
</dbReference>
<feature type="coiled-coil region" evidence="6">
    <location>
        <begin position="161"/>
        <end position="220"/>
    </location>
</feature>
<evidence type="ECO:0000313" key="9">
    <source>
        <dbReference type="RefSeq" id="XP_022593335.2"/>
    </source>
</evidence>
<evidence type="ECO:0000256" key="2">
    <source>
        <dbReference type="ARBA" id="ARBA00004316"/>
    </source>
</evidence>
<reference evidence="9" key="1">
    <citation type="submission" date="2025-08" db="UniProtKB">
        <authorList>
            <consortium name="RefSeq"/>
        </authorList>
    </citation>
    <scope>IDENTIFICATION</scope>
</reference>
<evidence type="ECO:0000256" key="7">
    <source>
        <dbReference type="SAM" id="MobiDB-lite"/>
    </source>
</evidence>
<sequence length="424" mass="49380">MGELAKGTTQLTPVESLRACVLIEEALKRLVFLGKLIREQKTEKRSHLTAAMGDDVIRLIGEQQDLEKMHQLLVKDKEELHGLQDRETLRATERQLQEASAKLKEANRDLCRNLRQTPDIHANMLKLNHERQRAEDWLTETLHELKASNTFKCLTDNVAQEKHAQERLAEARRRNREMSQAVRLLECELRKEEAEFAESRRATSIEVAALKQELQRLKSKAGVKLAFTEAAMVAQLEGKQWQLVQEEKRLGKELEMLQKEADEEAFLQRANADFRNKLIRQLQNEKEAYQLLHDKMNAEKQQELTTLLERRKSLSRALSAAQSRMEEERQCREAAAQEQKEAWICLQRERQKDQKEEAALLLQHCARAFLKRVKDAEAKAKAAKKKPRERKKQHNNEQSAWRRRGRQDDVKVDQPEAAEEENEA</sequence>
<gene>
    <name evidence="9" type="primary">LOC34619215</name>
</gene>
<dbReference type="AlphaFoldDB" id="A0A6P5WE83"/>
<dbReference type="GO" id="GO:0005856">
    <property type="term" value="C:cytoskeleton"/>
    <property type="evidence" value="ECO:0007669"/>
    <property type="project" value="UniProtKB-SubCell"/>
</dbReference>
<protein>
    <submittedName>
        <fullName evidence="9">Arginine and glutamate-rich protein 1</fullName>
    </submittedName>
</protein>
<feature type="region of interest" description="Disordered" evidence="7">
    <location>
        <begin position="374"/>
        <end position="424"/>
    </location>
</feature>
<dbReference type="OrthoDB" id="354650at2759"/>
<dbReference type="InterPro" id="IPR042618">
    <property type="entry name" value="IQCG"/>
</dbReference>
<evidence type="ECO:0000256" key="4">
    <source>
        <dbReference type="ARBA" id="ARBA00023212"/>
    </source>
</evidence>
<evidence type="ECO:0000256" key="6">
    <source>
        <dbReference type="SAM" id="Coils"/>
    </source>
</evidence>
<dbReference type="Proteomes" id="UP000515125">
    <property type="component" value="Unplaced"/>
</dbReference>
<dbReference type="GeneID" id="34619215"/>
<comment type="subcellular location">
    <subcellularLocation>
        <location evidence="2">Cell projection</location>
    </subcellularLocation>
    <subcellularLocation>
        <location evidence="1">Cytoplasm</location>
        <location evidence="1">Cytoskeleton</location>
    </subcellularLocation>
</comment>
<feature type="coiled-coil region" evidence="6">
    <location>
        <begin position="275"/>
        <end position="338"/>
    </location>
</feature>
<accession>A0A6P5WE83</accession>
<keyword evidence="3" id="KW-0963">Cytoplasm</keyword>
<feature type="compositionally biased region" description="Basic residues" evidence="7">
    <location>
        <begin position="381"/>
        <end position="393"/>
    </location>
</feature>